<protein>
    <submittedName>
        <fullName evidence="2">Putative hemin transport protein</fullName>
    </submittedName>
</protein>
<dbReference type="AlphaFoldDB" id="A0A318J3B5"/>
<dbReference type="RefSeq" id="WP_211324369.1">
    <property type="nucleotide sequence ID" value="NZ_QJKB01000007.1"/>
</dbReference>
<dbReference type="GO" id="GO:0006826">
    <property type="term" value="P:iron ion transport"/>
    <property type="evidence" value="ECO:0007669"/>
    <property type="project" value="InterPro"/>
</dbReference>
<proteinExistence type="predicted"/>
<organism evidence="2 3">
    <name type="scientific">Undibacterium pigrum</name>
    <dbReference type="NCBI Taxonomy" id="401470"/>
    <lineage>
        <taxon>Bacteria</taxon>
        <taxon>Pseudomonadati</taxon>
        <taxon>Pseudomonadota</taxon>
        <taxon>Betaproteobacteria</taxon>
        <taxon>Burkholderiales</taxon>
        <taxon>Oxalobacteraceae</taxon>
        <taxon>Undibacterium</taxon>
    </lineage>
</organism>
<dbReference type="Pfam" id="PF05171">
    <property type="entry name" value="HemS"/>
    <property type="match status" value="2"/>
</dbReference>
<name>A0A318J3B5_9BURK</name>
<dbReference type="SUPFAM" id="SSF144064">
    <property type="entry name" value="Heme iron utilization protein-like"/>
    <property type="match status" value="1"/>
</dbReference>
<gene>
    <name evidence="2" type="ORF">DFR42_107285</name>
</gene>
<comment type="caution">
    <text evidence="2">The sequence shown here is derived from an EMBL/GenBank/DDBJ whole genome shotgun (WGS) entry which is preliminary data.</text>
</comment>
<dbReference type="CDD" id="cd16831">
    <property type="entry name" value="HemS-like_C"/>
    <property type="match status" value="1"/>
</dbReference>
<evidence type="ECO:0000313" key="2">
    <source>
        <dbReference type="EMBL" id="PXX41633.1"/>
    </source>
</evidence>
<reference evidence="2 3" key="1">
    <citation type="submission" date="2018-05" db="EMBL/GenBank/DDBJ databases">
        <title>Genomic Encyclopedia of Type Strains, Phase IV (KMG-IV): sequencing the most valuable type-strain genomes for metagenomic binning, comparative biology and taxonomic classification.</title>
        <authorList>
            <person name="Goeker M."/>
        </authorList>
    </citation>
    <scope>NUCLEOTIDE SEQUENCE [LARGE SCALE GENOMIC DNA]</scope>
    <source>
        <strain evidence="2 3">DSM 19792</strain>
    </source>
</reference>
<dbReference type="Gene3D" id="3.40.1570.10">
    <property type="entry name" value="HemS/ChuS/ChuX like domains"/>
    <property type="match status" value="2"/>
</dbReference>
<feature type="domain" description="Haemin-degrading HemS/ChuX" evidence="1">
    <location>
        <begin position="230"/>
        <end position="361"/>
    </location>
</feature>
<feature type="domain" description="Haemin-degrading HemS/ChuX" evidence="1">
    <location>
        <begin position="51"/>
        <end position="177"/>
    </location>
</feature>
<keyword evidence="3" id="KW-1185">Reference proteome</keyword>
<dbReference type="CDD" id="cd16830">
    <property type="entry name" value="HemS-like_N"/>
    <property type="match status" value="1"/>
</dbReference>
<dbReference type="InterPro" id="IPR007845">
    <property type="entry name" value="HemS/ChuX_dom"/>
</dbReference>
<dbReference type="EMBL" id="QJKB01000007">
    <property type="protein sequence ID" value="PXX41633.1"/>
    <property type="molecule type" value="Genomic_DNA"/>
</dbReference>
<accession>A0A318J3B5</accession>
<evidence type="ECO:0000313" key="3">
    <source>
        <dbReference type="Proteomes" id="UP000247792"/>
    </source>
</evidence>
<dbReference type="Proteomes" id="UP000247792">
    <property type="component" value="Unassembled WGS sequence"/>
</dbReference>
<evidence type="ECO:0000259" key="1">
    <source>
        <dbReference type="Pfam" id="PF05171"/>
    </source>
</evidence>
<dbReference type="InterPro" id="IPR053733">
    <property type="entry name" value="Heme_Transport_Util_sf"/>
</dbReference>
<sequence>MPAQHLNLQQNAKVREEFASMRREKKARHRDIAETLEISEGELIAAHAGTAAIESKCLLRATCLRAEWPEIIAAVESLGEVMALTRNPSCVHEKTGTYSKISHNHHVGLVLAGEIDLRIFYQQWAFGFAVTEQTGSGEERSEQKSLQFYDATGTAIHKIFIKPQSNVEAYEALVASFAAVEQQTGIQTKDAAEKMLELADKDIDVTGFRQAWASLRDTHEFFGLMKKFAVTRTQALRVADAQFVQQIDVSSCQDLLQAAAAEAVPIMVFTGNAGMIQIHSGPVSKIAKMGPWVNVLDPRFNLHLREDHIASAWVVKKPTTDGLVTSLELFDADGETIAMFFGERKPGKPELCEWRALIDNLLSESQTCAA</sequence>